<gene>
    <name evidence="4" type="ORF">PRK78_000257</name>
</gene>
<dbReference type="GO" id="GO:0003677">
    <property type="term" value="F:DNA binding"/>
    <property type="evidence" value="ECO:0007669"/>
    <property type="project" value="InterPro"/>
</dbReference>
<dbReference type="GO" id="GO:0008270">
    <property type="term" value="F:zinc ion binding"/>
    <property type="evidence" value="ECO:0007669"/>
    <property type="project" value="InterPro"/>
</dbReference>
<dbReference type="CDD" id="cd12148">
    <property type="entry name" value="fungal_TF_MHR"/>
    <property type="match status" value="1"/>
</dbReference>
<protein>
    <recommendedName>
        <fullName evidence="3">Xylanolytic transcriptional activator regulatory domain-containing protein</fullName>
    </recommendedName>
</protein>
<accession>A0AAF0DC63</accession>
<feature type="domain" description="Xylanolytic transcriptional activator regulatory" evidence="3">
    <location>
        <begin position="270"/>
        <end position="343"/>
    </location>
</feature>
<dbReference type="PANTHER" id="PTHR47654:SF5">
    <property type="entry name" value="TRANSCRIPTION FACTOR DOMAIN-CONTAINING PROTEIN"/>
    <property type="match status" value="1"/>
</dbReference>
<organism evidence="4 5">
    <name type="scientific">Emydomyces testavorans</name>
    <dbReference type="NCBI Taxonomy" id="2070801"/>
    <lineage>
        <taxon>Eukaryota</taxon>
        <taxon>Fungi</taxon>
        <taxon>Dikarya</taxon>
        <taxon>Ascomycota</taxon>
        <taxon>Pezizomycotina</taxon>
        <taxon>Eurotiomycetes</taxon>
        <taxon>Eurotiomycetidae</taxon>
        <taxon>Onygenales</taxon>
        <taxon>Nannizziopsiaceae</taxon>
        <taxon>Emydomyces</taxon>
    </lineage>
</organism>
<dbReference type="InterPro" id="IPR007219">
    <property type="entry name" value="XnlR_reg_dom"/>
</dbReference>
<feature type="compositionally biased region" description="Acidic residues" evidence="2">
    <location>
        <begin position="17"/>
        <end position="27"/>
    </location>
</feature>
<dbReference type="AlphaFoldDB" id="A0AAF0DC63"/>
<name>A0AAF0DC63_9EURO</name>
<evidence type="ECO:0000313" key="5">
    <source>
        <dbReference type="Proteomes" id="UP001219355"/>
    </source>
</evidence>
<keyword evidence="1" id="KW-0539">Nucleus</keyword>
<evidence type="ECO:0000313" key="4">
    <source>
        <dbReference type="EMBL" id="WEW54832.1"/>
    </source>
</evidence>
<evidence type="ECO:0000256" key="2">
    <source>
        <dbReference type="SAM" id="MobiDB-lite"/>
    </source>
</evidence>
<dbReference type="GO" id="GO:0006351">
    <property type="term" value="P:DNA-templated transcription"/>
    <property type="evidence" value="ECO:0007669"/>
    <property type="project" value="InterPro"/>
</dbReference>
<reference evidence="4" key="1">
    <citation type="submission" date="2023-03" db="EMBL/GenBank/DDBJ databases">
        <title>Emydomyces testavorans Genome Sequence.</title>
        <authorList>
            <person name="Hoyer L."/>
        </authorList>
    </citation>
    <scope>NUCLEOTIDE SEQUENCE</scope>
    <source>
        <strain evidence="4">16-2883</strain>
    </source>
</reference>
<keyword evidence="5" id="KW-1185">Reference proteome</keyword>
<dbReference type="Pfam" id="PF04082">
    <property type="entry name" value="Fungal_trans"/>
    <property type="match status" value="1"/>
</dbReference>
<evidence type="ECO:0000256" key="1">
    <source>
        <dbReference type="ARBA" id="ARBA00023242"/>
    </source>
</evidence>
<dbReference type="PANTHER" id="PTHR47654">
    <property type="entry name" value="ZN(II)2CYS6 TRANSCRIPTION FACTOR (EUROFUNG)-RELATED"/>
    <property type="match status" value="1"/>
</dbReference>
<evidence type="ECO:0000259" key="3">
    <source>
        <dbReference type="SMART" id="SM00906"/>
    </source>
</evidence>
<sequence length="633" mass="70292">MAILRESYIRLSRFNEDESASGDDANEDEHSVSATVASPRFQDRAQQNTTRSVGSAGYLGKSSVVHWIEELMIKLVASSLVLEETVADECTAHDLSLGSFDPLTTMDNEANLPETGALLMQDCTYFSGEIPQSQLSGISQSINAALQLPPKSTGELLIRSYFSTVHPVFPIIPEEDFVFQYHSYYQTTQPPNGSCLWVAILNVVFAIGALYTRYVQIPCERLEDHIIYWIRSRVLGQEPIQMTGLPTMEHIRLLTISGMYCIASYQINRASYLIALGVRYAYSRALHLANTDPNITDEERELQVKVWHSLCSIERLLSFLTGLPSSIQDRFISVRLPRANDTYPSLNPAVGHLGAQAISGSRKGSLSCHLNTFVASLRLDSIVSEALSALYSSSTVNRTWARVQQTVVDLDRKLAHWQSDLTPGLIISPEHDNIAITPLIERMYLSLRFLGARMLINRPSLCDIYELNAAIPSQSEASRRLDTDAAVRCISAARSLVQLLPAHFDAAEFYRSTPWWCALNYLIQAGVVLMMEISFDAQHIPAETDDIITESILVIRWLETLSATSDPARRACLSLNRLLKLALDKVGRHPGNNLPFPSDASSTPQTVPPTGLHFTGHESNFLSGTNWHPACPP</sequence>
<feature type="region of interest" description="Disordered" evidence="2">
    <location>
        <begin position="16"/>
        <end position="49"/>
    </location>
</feature>
<dbReference type="SMART" id="SM00906">
    <property type="entry name" value="Fungal_trans"/>
    <property type="match status" value="1"/>
</dbReference>
<dbReference type="InterPro" id="IPR053230">
    <property type="entry name" value="Trans_reg_galc"/>
</dbReference>
<dbReference type="EMBL" id="CP120627">
    <property type="protein sequence ID" value="WEW54832.1"/>
    <property type="molecule type" value="Genomic_DNA"/>
</dbReference>
<dbReference type="Proteomes" id="UP001219355">
    <property type="component" value="Chromosome 1"/>
</dbReference>
<proteinExistence type="predicted"/>